<dbReference type="AlphaFoldDB" id="A0AA87FJ88"/>
<dbReference type="RefSeq" id="WP_003128370.1">
    <property type="nucleotide sequence ID" value="NZ_JH376939.1"/>
</dbReference>
<organism evidence="1 2">
    <name type="scientific">Enterococcus saccharolyticus 30_1</name>
    <dbReference type="NCBI Taxonomy" id="742813"/>
    <lineage>
        <taxon>Bacteria</taxon>
        <taxon>Bacillati</taxon>
        <taxon>Bacillota</taxon>
        <taxon>Bacilli</taxon>
        <taxon>Lactobacillales</taxon>
        <taxon>Enterococcaceae</taxon>
        <taxon>Enterococcus</taxon>
    </lineage>
</organism>
<protein>
    <submittedName>
        <fullName evidence="1">Uncharacterized protein</fullName>
    </submittedName>
</protein>
<gene>
    <name evidence="1" type="ORF">HMPREF9478_00486</name>
</gene>
<sequence>MKINSSAYLIHAKDKTKYQYSSEMVETFGTINYDEFIRQNKEDFDKRAATAKCEQSDIGLDYVLQEIQQGCLTYRDVMIDEKLAFLYDNNQVKFKDAFNFFGERQSWLRLEELRNKEYELTVIYIQGKPGIGKTTLANELTLETRSLLMANGYKSDIYLFSWGKEFF</sequence>
<reference evidence="1 2" key="1">
    <citation type="submission" date="2011-10" db="EMBL/GenBank/DDBJ databases">
        <title>The Genome Sequence of Enterococcus saccharolyticus 30_1.</title>
        <authorList>
            <consortium name="The Broad Institute Genome Sequencing Platform"/>
            <person name="Earl A."/>
            <person name="Ward D."/>
            <person name="Feldgarden M."/>
            <person name="Gevers D."/>
            <person name="Daigneault M."/>
            <person name="Strauss J."/>
            <person name="Allen-Vercoe E."/>
            <person name="Young S.K."/>
            <person name="Zeng Q."/>
            <person name="Gargeya S."/>
            <person name="Fitzgerald M."/>
            <person name="Haas B."/>
            <person name="Abouelleil A."/>
            <person name="Alvarado L."/>
            <person name="Arachchi H.M."/>
            <person name="Berlin A."/>
            <person name="Brown A."/>
            <person name="Chapman S.B."/>
            <person name="Chen Z."/>
            <person name="Dunbar C."/>
            <person name="Freedman E."/>
            <person name="Gearin G."/>
            <person name="Gellesch M."/>
            <person name="Goldberg J."/>
            <person name="Griggs A."/>
            <person name="Gujja S."/>
            <person name="Heiman D."/>
            <person name="Howarth C."/>
            <person name="Larson L."/>
            <person name="Lui A."/>
            <person name="MacDonald P.J.P."/>
            <person name="Montmayeur A."/>
            <person name="Murphy C."/>
            <person name="Neiman D."/>
            <person name="Pearson M."/>
            <person name="Priest M."/>
            <person name="Roberts A."/>
            <person name="Saif S."/>
            <person name="Shea T."/>
            <person name="Shenoy N."/>
            <person name="Sisk P."/>
            <person name="Stolte C."/>
            <person name="Sykes S."/>
            <person name="Wortman J."/>
            <person name="Nusbaum C."/>
            <person name="Birren B."/>
        </authorList>
    </citation>
    <scope>NUCLEOTIDE SEQUENCE [LARGE SCALE GENOMIC DNA]</scope>
    <source>
        <strain evidence="1 2">30_1</strain>
    </source>
</reference>
<dbReference type="InterPro" id="IPR027417">
    <property type="entry name" value="P-loop_NTPase"/>
</dbReference>
<dbReference type="SUPFAM" id="SSF52540">
    <property type="entry name" value="P-loop containing nucleoside triphosphate hydrolases"/>
    <property type="match status" value="1"/>
</dbReference>
<dbReference type="Gene3D" id="3.40.50.300">
    <property type="entry name" value="P-loop containing nucleotide triphosphate hydrolases"/>
    <property type="match status" value="1"/>
</dbReference>
<keyword evidence="2" id="KW-1185">Reference proteome</keyword>
<proteinExistence type="predicted"/>
<evidence type="ECO:0000313" key="1">
    <source>
        <dbReference type="EMBL" id="EHG30902.1"/>
    </source>
</evidence>
<dbReference type="Proteomes" id="UP000004393">
    <property type="component" value="Unassembled WGS sequence"/>
</dbReference>
<name>A0AA87FJ88_9ENTE</name>
<accession>A0AA87FJ88</accession>
<evidence type="ECO:0000313" key="2">
    <source>
        <dbReference type="Proteomes" id="UP000004393"/>
    </source>
</evidence>
<comment type="caution">
    <text evidence="1">The sequence shown here is derived from an EMBL/GenBank/DDBJ whole genome shotgun (WGS) entry which is preliminary data.</text>
</comment>
<dbReference type="EMBL" id="ADLY01000009">
    <property type="protein sequence ID" value="EHG30902.1"/>
    <property type="molecule type" value="Genomic_DNA"/>
</dbReference>